<organism evidence="1 2">
    <name type="scientific">Leekyejoonella antrihumi</name>
    <dbReference type="NCBI Taxonomy" id="1660198"/>
    <lineage>
        <taxon>Bacteria</taxon>
        <taxon>Bacillati</taxon>
        <taxon>Actinomycetota</taxon>
        <taxon>Actinomycetes</taxon>
        <taxon>Micrococcales</taxon>
        <taxon>Dermacoccaceae</taxon>
        <taxon>Leekyejoonella</taxon>
    </lineage>
</organism>
<dbReference type="InterPro" id="IPR013493">
    <property type="entry name" value="CHP02677"/>
</dbReference>
<sequence length="556" mass="61710">MQMRASGPGGTTRTRSLSPLRRTLAGMADQPVIGPRERQTLAALRYAVQEEAGAYLAIMRLFTSGMAAFLSDQSAAEIADLLTAQGMDLDHDTVEARLVYLVEHGNLARSPRETEARSIKEYLSNRARYQLTQRGELVHRQVEELLEHTDAAREVSSEMLPGILAGLESLLHTAQDGDLETVDPSDLAARITTVFAQFELLVSSTRQFYTYLSQVLTRFDLGRDEFQTFKGVLLDYLQRFVDEVSRHMPQLADVLRQLAPQVPGLTDRAGAGQRLIDVDGRAARRAPGLSPEDWQGIQVWFVGAAGRAPDADNVRRLATDAMRALLVNLRRITAGADRQQSRYDDLLRLARWFDESSHDQAHELWAAAFGLYSARHLGFTADDDSDPVPATATWWRTEVAEVPVSLRKLGERRAAGRAGARVDYSAAKEARLAERRRAHEQRMAALREIGQHTGDLEQVHLSDGARKELLELYSQTLSSYGRPLTKDAQALAETAVDNQRLRLIITQDPRRSTVITSPQGALTMDGVRLHLTWADTSATDLSLASGSELRADRGPR</sequence>
<dbReference type="OrthoDB" id="5508807at2"/>
<proteinExistence type="predicted"/>
<reference evidence="1 2" key="2">
    <citation type="submission" date="2019-08" db="EMBL/GenBank/DDBJ databases">
        <title>Jejuicoccus antrihumi gen. nov., sp. nov., a new member of the family Dermacoccaceae isolated from a cave.</title>
        <authorList>
            <person name="Schumann P."/>
            <person name="Kim I.S."/>
        </authorList>
    </citation>
    <scope>NUCLEOTIDE SEQUENCE [LARGE SCALE GENOMIC DNA]</scope>
    <source>
        <strain evidence="1 2">C5-26</strain>
    </source>
</reference>
<accession>A0A563E7Q2</accession>
<evidence type="ECO:0000313" key="1">
    <source>
        <dbReference type="EMBL" id="TWP38550.1"/>
    </source>
</evidence>
<protein>
    <submittedName>
        <fullName evidence="1">TIGR02677 family protein</fullName>
    </submittedName>
</protein>
<dbReference type="Pfam" id="PF09660">
    <property type="entry name" value="DUF2397"/>
    <property type="match status" value="1"/>
</dbReference>
<dbReference type="EMBL" id="VCQV01000002">
    <property type="protein sequence ID" value="TWP38550.1"/>
    <property type="molecule type" value="Genomic_DNA"/>
</dbReference>
<reference evidence="1 2" key="1">
    <citation type="submission" date="2019-05" db="EMBL/GenBank/DDBJ databases">
        <authorList>
            <person name="Lee S.D."/>
        </authorList>
    </citation>
    <scope>NUCLEOTIDE SEQUENCE [LARGE SCALE GENOMIC DNA]</scope>
    <source>
        <strain evidence="1 2">C5-26</strain>
    </source>
</reference>
<name>A0A563E7Q2_9MICO</name>
<dbReference type="Proteomes" id="UP000320244">
    <property type="component" value="Unassembled WGS sequence"/>
</dbReference>
<keyword evidence="2" id="KW-1185">Reference proteome</keyword>
<gene>
    <name evidence="1" type="ORF">FGL98_01795</name>
</gene>
<dbReference type="NCBIfam" id="TIGR02677">
    <property type="entry name" value="TIGR02677 family protein"/>
    <property type="match status" value="1"/>
</dbReference>
<evidence type="ECO:0000313" key="2">
    <source>
        <dbReference type="Proteomes" id="UP000320244"/>
    </source>
</evidence>
<comment type="caution">
    <text evidence="1">The sequence shown here is derived from an EMBL/GenBank/DDBJ whole genome shotgun (WGS) entry which is preliminary data.</text>
</comment>
<dbReference type="AlphaFoldDB" id="A0A563E7Q2"/>